<accession>S9WKH1</accession>
<gene>
    <name evidence="4" type="ORF">STCU_00555</name>
</gene>
<keyword evidence="1" id="KW-1133">Transmembrane helix</keyword>
<keyword evidence="2" id="KW-0732">Signal</keyword>
<name>S9WKH1_9TRYP</name>
<organism evidence="4 5">
    <name type="scientific">Strigomonas culicis</name>
    <dbReference type="NCBI Taxonomy" id="28005"/>
    <lineage>
        <taxon>Eukaryota</taxon>
        <taxon>Discoba</taxon>
        <taxon>Euglenozoa</taxon>
        <taxon>Kinetoplastea</taxon>
        <taxon>Metakinetoplastina</taxon>
        <taxon>Trypanosomatida</taxon>
        <taxon>Trypanosomatidae</taxon>
        <taxon>Strigomonadinae</taxon>
        <taxon>Strigomonas</taxon>
    </lineage>
</organism>
<reference evidence="4 5" key="1">
    <citation type="journal article" date="2013" name="PLoS ONE">
        <title>Predicting the Proteins of Angomonas deanei, Strigomonas culicis and Their Respective Endosymbionts Reveals New Aspects of the Trypanosomatidae Family.</title>
        <authorList>
            <person name="Motta M.C."/>
            <person name="Martins A.C."/>
            <person name="de Souza S.S."/>
            <person name="Catta-Preta C.M."/>
            <person name="Silva R."/>
            <person name="Klein C.C."/>
            <person name="de Almeida L.G."/>
            <person name="de Lima Cunha O."/>
            <person name="Ciapina L.P."/>
            <person name="Brocchi M."/>
            <person name="Colabardini A.C."/>
            <person name="de Araujo Lima B."/>
            <person name="Machado C.R."/>
            <person name="de Almeida Soares C.M."/>
            <person name="Probst C.M."/>
            <person name="de Menezes C.B."/>
            <person name="Thompson C.E."/>
            <person name="Bartholomeu D.C."/>
            <person name="Gradia D.F."/>
            <person name="Pavoni D.P."/>
            <person name="Grisard E.C."/>
            <person name="Fantinatti-Garboggini F."/>
            <person name="Marchini F.K."/>
            <person name="Rodrigues-Luiz G.F."/>
            <person name="Wagner G."/>
            <person name="Goldman G.H."/>
            <person name="Fietto J.L."/>
            <person name="Elias M.C."/>
            <person name="Goldman M.H."/>
            <person name="Sagot M.F."/>
            <person name="Pereira M."/>
            <person name="Stoco P.H."/>
            <person name="de Mendonca-Neto R.P."/>
            <person name="Teixeira S.M."/>
            <person name="Maciel T.E."/>
            <person name="de Oliveira Mendes T.A."/>
            <person name="Urmenyi T.P."/>
            <person name="de Souza W."/>
            <person name="Schenkman S."/>
            <person name="de Vasconcelos A.T."/>
        </authorList>
    </citation>
    <scope>NUCLEOTIDE SEQUENCE [LARGE SCALE GENOMIC DNA]</scope>
</reference>
<evidence type="ECO:0000259" key="3">
    <source>
        <dbReference type="Pfam" id="PF01105"/>
    </source>
</evidence>
<dbReference type="EMBL" id="ATMH01000555">
    <property type="protein sequence ID" value="EPY36490.1"/>
    <property type="molecule type" value="Genomic_DNA"/>
</dbReference>
<proteinExistence type="predicted"/>
<dbReference type="OrthoDB" id="269988at2759"/>
<protein>
    <recommendedName>
        <fullName evidence="3">GOLD domain-containing protein</fullName>
    </recommendedName>
</protein>
<feature type="transmembrane region" description="Helical" evidence="1">
    <location>
        <begin position="193"/>
        <end position="214"/>
    </location>
</feature>
<dbReference type="Pfam" id="PF01105">
    <property type="entry name" value="EMP24_GP25L"/>
    <property type="match status" value="1"/>
</dbReference>
<evidence type="ECO:0000256" key="2">
    <source>
        <dbReference type="SAM" id="SignalP"/>
    </source>
</evidence>
<evidence type="ECO:0000256" key="1">
    <source>
        <dbReference type="SAM" id="Phobius"/>
    </source>
</evidence>
<evidence type="ECO:0000313" key="4">
    <source>
        <dbReference type="EMBL" id="EPY36490.1"/>
    </source>
</evidence>
<dbReference type="Proteomes" id="UP000015354">
    <property type="component" value="Unassembled WGS sequence"/>
</dbReference>
<keyword evidence="1" id="KW-0812">Transmembrane</keyword>
<keyword evidence="5" id="KW-1185">Reference proteome</keyword>
<evidence type="ECO:0000313" key="5">
    <source>
        <dbReference type="Proteomes" id="UP000015354"/>
    </source>
</evidence>
<comment type="caution">
    <text evidence="4">The sequence shown here is derived from an EMBL/GenBank/DDBJ whole genome shotgun (WGS) entry which is preliminary data.</text>
</comment>
<dbReference type="AlphaFoldDB" id="S9WKH1"/>
<feature type="chain" id="PRO_5004572588" description="GOLD domain-containing protein" evidence="2">
    <location>
        <begin position="22"/>
        <end position="228"/>
    </location>
</feature>
<dbReference type="InterPro" id="IPR009038">
    <property type="entry name" value="GOLD_dom"/>
</dbReference>
<keyword evidence="1" id="KW-0472">Membrane</keyword>
<feature type="domain" description="GOLD" evidence="3">
    <location>
        <begin position="98"/>
        <end position="222"/>
    </location>
</feature>
<feature type="signal peptide" evidence="2">
    <location>
        <begin position="1"/>
        <end position="21"/>
    </location>
</feature>
<sequence>MLRRILALSSVVLLLLCLTEAATPGVYLKLVPGVPLCVNYEAVRDPDADPAMVSVHHRAIDSRLIYIRSELYSPGPAPGVRGPKIPIKTDLNSLGHMRQINFEARETGTYVLCLTTPLRQPMIRIEVRFSAANDLIDPPTADDDALVVDKPVTLDDYENRIRLLEIAAKDMTDGIRGFEMAHSLLDQRIQDTLYLAIGTTVLNMVVGVLLFFWAQKYLEKFFVKQKIA</sequence>